<dbReference type="EMBL" id="LR824017">
    <property type="protein sequence ID" value="CAD0201237.1"/>
    <property type="molecule type" value="Genomic_DNA"/>
</dbReference>
<keyword evidence="3" id="KW-1185">Reference proteome</keyword>
<evidence type="ECO:0000256" key="1">
    <source>
        <dbReference type="SAM" id="Phobius"/>
    </source>
</evidence>
<dbReference type="OrthoDB" id="7488614at2759"/>
<dbReference type="AlphaFoldDB" id="A0A9N8L2U5"/>
<proteinExistence type="predicted"/>
<gene>
    <name evidence="2" type="ORF">CINC_LOCUS2910</name>
</gene>
<protein>
    <submittedName>
        <fullName evidence="2">Uncharacterized protein</fullName>
    </submittedName>
</protein>
<evidence type="ECO:0000313" key="3">
    <source>
        <dbReference type="Proteomes" id="UP001154114"/>
    </source>
</evidence>
<keyword evidence="1" id="KW-1133">Transmembrane helix</keyword>
<dbReference type="Proteomes" id="UP001154114">
    <property type="component" value="Chromosome 14"/>
</dbReference>
<feature type="transmembrane region" description="Helical" evidence="1">
    <location>
        <begin position="15"/>
        <end position="43"/>
    </location>
</feature>
<organism evidence="2 3">
    <name type="scientific">Chrysodeixis includens</name>
    <name type="common">Soybean looper</name>
    <name type="synonym">Pseudoplusia includens</name>
    <dbReference type="NCBI Taxonomy" id="689277"/>
    <lineage>
        <taxon>Eukaryota</taxon>
        <taxon>Metazoa</taxon>
        <taxon>Ecdysozoa</taxon>
        <taxon>Arthropoda</taxon>
        <taxon>Hexapoda</taxon>
        <taxon>Insecta</taxon>
        <taxon>Pterygota</taxon>
        <taxon>Neoptera</taxon>
        <taxon>Endopterygota</taxon>
        <taxon>Lepidoptera</taxon>
        <taxon>Glossata</taxon>
        <taxon>Ditrysia</taxon>
        <taxon>Noctuoidea</taxon>
        <taxon>Noctuidae</taxon>
        <taxon>Plusiinae</taxon>
        <taxon>Chrysodeixis</taxon>
    </lineage>
</organism>
<reference evidence="2" key="1">
    <citation type="submission" date="2021-12" db="EMBL/GenBank/DDBJ databases">
        <authorList>
            <person name="King R."/>
        </authorList>
    </citation>
    <scope>NUCLEOTIDE SEQUENCE</scope>
</reference>
<evidence type="ECO:0000313" key="2">
    <source>
        <dbReference type="EMBL" id="CAD0201237.1"/>
    </source>
</evidence>
<keyword evidence="1" id="KW-0812">Transmembrane</keyword>
<keyword evidence="1" id="KW-0472">Membrane</keyword>
<name>A0A9N8L2U5_CHRIL</name>
<accession>A0A9N8L2U5</accession>
<sequence>MEVNGTEARAEEAAVALALSVAVTVISAIGLLLNAYILFIIVITKQRPTITSSVKILKACKRDAALWSVVRYLVSTPEKMKLLVHVVVGTELVQLFRSLIHCEYTENRFEKIFTVFPTCSFDGEGFMACLWATKCNFSIGIDPSPSPSS</sequence>